<proteinExistence type="predicted"/>
<evidence type="ECO:0000313" key="2">
    <source>
        <dbReference type="EMBL" id="JAE19087.1"/>
    </source>
</evidence>
<protein>
    <submittedName>
        <fullName evidence="2">Uncharacterized protein</fullName>
    </submittedName>
</protein>
<name>A0A0A9G3K6_ARUDO</name>
<reference evidence="2" key="1">
    <citation type="submission" date="2014-09" db="EMBL/GenBank/DDBJ databases">
        <authorList>
            <person name="Magalhaes I.L.F."/>
            <person name="Oliveira U."/>
            <person name="Santos F.R."/>
            <person name="Vidigal T.H.D.A."/>
            <person name="Brescovit A.D."/>
            <person name="Santos A.J."/>
        </authorList>
    </citation>
    <scope>NUCLEOTIDE SEQUENCE</scope>
    <source>
        <tissue evidence="2">Shoot tissue taken approximately 20 cm above the soil surface</tissue>
    </source>
</reference>
<reference evidence="2" key="2">
    <citation type="journal article" date="2015" name="Data Brief">
        <title>Shoot transcriptome of the giant reed, Arundo donax.</title>
        <authorList>
            <person name="Barrero R.A."/>
            <person name="Guerrero F.D."/>
            <person name="Moolhuijzen P."/>
            <person name="Goolsby J.A."/>
            <person name="Tidwell J."/>
            <person name="Bellgard S.E."/>
            <person name="Bellgard M.I."/>
        </authorList>
    </citation>
    <scope>NUCLEOTIDE SEQUENCE</scope>
    <source>
        <tissue evidence="2">Shoot tissue taken approximately 20 cm above the soil surface</tissue>
    </source>
</reference>
<evidence type="ECO:0000256" key="1">
    <source>
        <dbReference type="SAM" id="MobiDB-lite"/>
    </source>
</evidence>
<organism evidence="2">
    <name type="scientific">Arundo donax</name>
    <name type="common">Giant reed</name>
    <name type="synonym">Donax arundinaceus</name>
    <dbReference type="NCBI Taxonomy" id="35708"/>
    <lineage>
        <taxon>Eukaryota</taxon>
        <taxon>Viridiplantae</taxon>
        <taxon>Streptophyta</taxon>
        <taxon>Embryophyta</taxon>
        <taxon>Tracheophyta</taxon>
        <taxon>Spermatophyta</taxon>
        <taxon>Magnoliopsida</taxon>
        <taxon>Liliopsida</taxon>
        <taxon>Poales</taxon>
        <taxon>Poaceae</taxon>
        <taxon>PACMAD clade</taxon>
        <taxon>Arundinoideae</taxon>
        <taxon>Arundineae</taxon>
        <taxon>Arundo</taxon>
    </lineage>
</organism>
<feature type="compositionally biased region" description="Low complexity" evidence="1">
    <location>
        <begin position="1"/>
        <end position="12"/>
    </location>
</feature>
<accession>A0A0A9G3K6</accession>
<feature type="region of interest" description="Disordered" evidence="1">
    <location>
        <begin position="1"/>
        <end position="23"/>
    </location>
</feature>
<dbReference type="AlphaFoldDB" id="A0A0A9G3K6"/>
<dbReference type="EMBL" id="GBRH01178809">
    <property type="protein sequence ID" value="JAE19087.1"/>
    <property type="molecule type" value="Transcribed_RNA"/>
</dbReference>
<sequence length="116" mass="13610">MESSPSRSSAASQKTPQRCTEEDGRKLGLLPMHDASMQRQSQSVIAMARWWRRFPYRETEGFVRQLVMRCHREAAPCQPYAGFTVTLLIVVDRRHYWGCAFAQPSRQPPWLHWLLY</sequence>